<dbReference type="EMBL" id="PKPP01000377">
    <property type="protein sequence ID" value="PWA93546.1"/>
    <property type="molecule type" value="Genomic_DNA"/>
</dbReference>
<dbReference type="SUPFAM" id="SSF50386">
    <property type="entry name" value="STI-like"/>
    <property type="match status" value="1"/>
</dbReference>
<proteinExistence type="inferred from homology"/>
<feature type="signal peptide" evidence="2">
    <location>
        <begin position="1"/>
        <end position="20"/>
    </location>
</feature>
<dbReference type="InterPro" id="IPR002160">
    <property type="entry name" value="Prot_inh_Kunz-lg"/>
</dbReference>
<feature type="chain" id="PRO_5015608113" evidence="2">
    <location>
        <begin position="21"/>
        <end position="198"/>
    </location>
</feature>
<keyword evidence="2" id="KW-0732">Signal</keyword>
<dbReference type="Proteomes" id="UP000245207">
    <property type="component" value="Unassembled WGS sequence"/>
</dbReference>
<evidence type="ECO:0000256" key="2">
    <source>
        <dbReference type="SAM" id="SignalP"/>
    </source>
</evidence>
<evidence type="ECO:0000313" key="3">
    <source>
        <dbReference type="EMBL" id="PWA93546.1"/>
    </source>
</evidence>
<dbReference type="STRING" id="35608.A0A2U1Q6C0"/>
<dbReference type="CDD" id="cd23375">
    <property type="entry name" value="beta-trefoil_STI_VvMLP-like"/>
    <property type="match status" value="1"/>
</dbReference>
<organism evidence="3 4">
    <name type="scientific">Artemisia annua</name>
    <name type="common">Sweet wormwood</name>
    <dbReference type="NCBI Taxonomy" id="35608"/>
    <lineage>
        <taxon>Eukaryota</taxon>
        <taxon>Viridiplantae</taxon>
        <taxon>Streptophyta</taxon>
        <taxon>Embryophyta</taxon>
        <taxon>Tracheophyta</taxon>
        <taxon>Spermatophyta</taxon>
        <taxon>Magnoliopsida</taxon>
        <taxon>eudicotyledons</taxon>
        <taxon>Gunneridae</taxon>
        <taxon>Pentapetalae</taxon>
        <taxon>asterids</taxon>
        <taxon>campanulids</taxon>
        <taxon>Asterales</taxon>
        <taxon>Asteraceae</taxon>
        <taxon>Asteroideae</taxon>
        <taxon>Anthemideae</taxon>
        <taxon>Artemisiinae</taxon>
        <taxon>Artemisia</taxon>
    </lineage>
</organism>
<dbReference type="InterPro" id="IPR011065">
    <property type="entry name" value="Kunitz_inhibitor_STI-like_sf"/>
</dbReference>
<gene>
    <name evidence="3" type="ORF">CTI12_AA057100</name>
</gene>
<dbReference type="PRINTS" id="PR00291">
    <property type="entry name" value="KUNITZINHBTR"/>
</dbReference>
<keyword evidence="4" id="KW-1185">Reference proteome</keyword>
<dbReference type="SMART" id="SM00452">
    <property type="entry name" value="STI"/>
    <property type="match status" value="1"/>
</dbReference>
<comment type="caution">
    <text evidence="3">The sequence shown here is derived from an EMBL/GenBank/DDBJ whole genome shotgun (WGS) entry which is preliminary data.</text>
</comment>
<dbReference type="GO" id="GO:0004866">
    <property type="term" value="F:endopeptidase inhibitor activity"/>
    <property type="evidence" value="ECO:0007669"/>
    <property type="project" value="InterPro"/>
</dbReference>
<reference evidence="3 4" key="1">
    <citation type="journal article" date="2018" name="Mol. Plant">
        <title>The genome of Artemisia annua provides insight into the evolution of Asteraceae family and artemisinin biosynthesis.</title>
        <authorList>
            <person name="Shen Q."/>
            <person name="Zhang L."/>
            <person name="Liao Z."/>
            <person name="Wang S."/>
            <person name="Yan T."/>
            <person name="Shi P."/>
            <person name="Liu M."/>
            <person name="Fu X."/>
            <person name="Pan Q."/>
            <person name="Wang Y."/>
            <person name="Lv Z."/>
            <person name="Lu X."/>
            <person name="Zhang F."/>
            <person name="Jiang W."/>
            <person name="Ma Y."/>
            <person name="Chen M."/>
            <person name="Hao X."/>
            <person name="Li L."/>
            <person name="Tang Y."/>
            <person name="Lv G."/>
            <person name="Zhou Y."/>
            <person name="Sun X."/>
            <person name="Brodelius P.E."/>
            <person name="Rose J.K.C."/>
            <person name="Tang K."/>
        </authorList>
    </citation>
    <scope>NUCLEOTIDE SEQUENCE [LARGE SCALE GENOMIC DNA]</scope>
    <source>
        <strain evidence="4">cv. Huhao1</strain>
        <tissue evidence="3">Leaf</tissue>
    </source>
</reference>
<sequence length="198" mass="21640">MKTITLLSLSFILSVFSANAAPSSVLDVSGKNLRVGVNYYVIPAAGNSSGGGIAPGPASPHKTCPLGITQLQAKKHGLPLTFTPVNPKKRVIRLSTDANIKFSGPTSCNESNVWRLKYDEAIQQYFVKVGGVLGNPGRKTLDNWFKVEKTEDGYKFVFCPTVCNFCKVLCRDVGIFVDNHGNRRLALSDVPFSVHFYR</sequence>
<accession>A0A2U1Q6C0</accession>
<name>A0A2U1Q6C0_ARTAN</name>
<dbReference type="Gene3D" id="2.80.10.50">
    <property type="match status" value="1"/>
</dbReference>
<protein>
    <submittedName>
        <fullName evidence="3">Miraculin</fullName>
    </submittedName>
</protein>
<dbReference type="PANTHER" id="PTHR33107:SF87">
    <property type="entry name" value="21 KDA SEED PROTEIN-RELATED"/>
    <property type="match status" value="1"/>
</dbReference>
<comment type="similarity">
    <text evidence="1">Belongs to the protease inhibitor I3 (leguminous Kunitz-type inhibitor) family.</text>
</comment>
<dbReference type="PANTHER" id="PTHR33107">
    <property type="entry name" value="KUNITZ TRYPSIN INHIBITOR 2"/>
    <property type="match status" value="1"/>
</dbReference>
<dbReference type="OrthoDB" id="1872570at2759"/>
<evidence type="ECO:0000256" key="1">
    <source>
        <dbReference type="ARBA" id="ARBA00005440"/>
    </source>
</evidence>
<dbReference type="AlphaFoldDB" id="A0A2U1Q6C0"/>
<dbReference type="Pfam" id="PF00197">
    <property type="entry name" value="Kunitz_legume"/>
    <property type="match status" value="1"/>
</dbReference>
<evidence type="ECO:0000313" key="4">
    <source>
        <dbReference type="Proteomes" id="UP000245207"/>
    </source>
</evidence>